<dbReference type="Proteomes" id="UP001165063">
    <property type="component" value="Unassembled WGS sequence"/>
</dbReference>
<dbReference type="OrthoDB" id="273452at2759"/>
<keyword evidence="1" id="KW-1133">Transmembrane helix</keyword>
<proteinExistence type="predicted"/>
<evidence type="ECO:0000313" key="2">
    <source>
        <dbReference type="EMBL" id="GMG55948.1"/>
    </source>
</evidence>
<dbReference type="AlphaFoldDB" id="A0A9W6Z4A0"/>
<organism evidence="2 3">
    <name type="scientific">Ambrosiozyma monospora</name>
    <name type="common">Yeast</name>
    <name type="synonym">Endomycopsis monosporus</name>
    <dbReference type="NCBI Taxonomy" id="43982"/>
    <lineage>
        <taxon>Eukaryota</taxon>
        <taxon>Fungi</taxon>
        <taxon>Dikarya</taxon>
        <taxon>Ascomycota</taxon>
        <taxon>Saccharomycotina</taxon>
        <taxon>Pichiomycetes</taxon>
        <taxon>Pichiales</taxon>
        <taxon>Pichiaceae</taxon>
        <taxon>Ambrosiozyma</taxon>
    </lineage>
</organism>
<keyword evidence="1" id="KW-0812">Transmembrane</keyword>
<feature type="transmembrane region" description="Helical" evidence="1">
    <location>
        <begin position="85"/>
        <end position="108"/>
    </location>
</feature>
<reference evidence="2" key="1">
    <citation type="submission" date="2023-04" db="EMBL/GenBank/DDBJ databases">
        <title>Ambrosiozyma monospora NBRC 1965.</title>
        <authorList>
            <person name="Ichikawa N."/>
            <person name="Sato H."/>
            <person name="Tonouchi N."/>
        </authorList>
    </citation>
    <scope>NUCLEOTIDE SEQUENCE</scope>
    <source>
        <strain evidence="2">NBRC 1965</strain>
    </source>
</reference>
<evidence type="ECO:0000256" key="1">
    <source>
        <dbReference type="SAM" id="Phobius"/>
    </source>
</evidence>
<sequence>MFKKRILLANVKYDRTVAFYTSYITNYSPFDNWNAVDIQYISDLPSAIVDQREYTPNIVDFANTKVDPSKNPSFNFRNYSGRRTFIVGLFVILVPLFFPLVLVVSWIGSYFSNRRNSLTKTEETQTLWNNVYKIWKGESAKFEDEYEPTTPEQLYNPLSTTTAEIIEDEPQSLRSTDDNESIGSPIKQKEVLKPCVKYEIEQNSETDVLNHLCDSVDVGNLEKLDICQELEPLPFDDQRQMMLNNLNSLKWTKIACFLLSLNSHESIVARLGLHRTSAGAPVLYLWGTMIRFQLVDEIDDKALVS</sequence>
<evidence type="ECO:0000313" key="3">
    <source>
        <dbReference type="Proteomes" id="UP001165063"/>
    </source>
</evidence>
<keyword evidence="1" id="KW-0472">Membrane</keyword>
<keyword evidence="3" id="KW-1185">Reference proteome</keyword>
<comment type="caution">
    <text evidence="2">The sequence shown here is derived from an EMBL/GenBank/DDBJ whole genome shotgun (WGS) entry which is preliminary data.</text>
</comment>
<name>A0A9W6Z4A0_AMBMO</name>
<gene>
    <name evidence="2" type="ORF">Amon01_000801700</name>
</gene>
<protein>
    <submittedName>
        <fullName evidence="2">Unnamed protein product</fullName>
    </submittedName>
</protein>
<dbReference type="EMBL" id="BSXU01006540">
    <property type="protein sequence ID" value="GMG55948.1"/>
    <property type="molecule type" value="Genomic_DNA"/>
</dbReference>
<accession>A0A9W6Z4A0</accession>